<accession>A0A2P2QS88</accession>
<dbReference type="EMBL" id="GGEC01089369">
    <property type="protein sequence ID" value="MBX69853.1"/>
    <property type="molecule type" value="Transcribed_RNA"/>
</dbReference>
<sequence>MFHSELRQKIPIQFSPD</sequence>
<evidence type="ECO:0000313" key="1">
    <source>
        <dbReference type="EMBL" id="MBX69853.1"/>
    </source>
</evidence>
<proteinExistence type="predicted"/>
<name>A0A2P2QS88_RHIMU</name>
<dbReference type="AlphaFoldDB" id="A0A2P2QS88"/>
<organism evidence="1">
    <name type="scientific">Rhizophora mucronata</name>
    <name type="common">Asiatic mangrove</name>
    <dbReference type="NCBI Taxonomy" id="61149"/>
    <lineage>
        <taxon>Eukaryota</taxon>
        <taxon>Viridiplantae</taxon>
        <taxon>Streptophyta</taxon>
        <taxon>Embryophyta</taxon>
        <taxon>Tracheophyta</taxon>
        <taxon>Spermatophyta</taxon>
        <taxon>Magnoliopsida</taxon>
        <taxon>eudicotyledons</taxon>
        <taxon>Gunneridae</taxon>
        <taxon>Pentapetalae</taxon>
        <taxon>rosids</taxon>
        <taxon>fabids</taxon>
        <taxon>Malpighiales</taxon>
        <taxon>Rhizophoraceae</taxon>
        <taxon>Rhizophora</taxon>
    </lineage>
</organism>
<reference evidence="1" key="1">
    <citation type="submission" date="2018-02" db="EMBL/GenBank/DDBJ databases">
        <title>Rhizophora mucronata_Transcriptome.</title>
        <authorList>
            <person name="Meera S.P."/>
            <person name="Sreeshan A."/>
            <person name="Augustine A."/>
        </authorList>
    </citation>
    <scope>NUCLEOTIDE SEQUENCE</scope>
    <source>
        <tissue evidence="1">Leaf</tissue>
    </source>
</reference>
<protein>
    <submittedName>
        <fullName evidence="1">Uncharacterized protein</fullName>
    </submittedName>
</protein>